<dbReference type="SUPFAM" id="SSF75304">
    <property type="entry name" value="Amidase signature (AS) enzymes"/>
    <property type="match status" value="1"/>
</dbReference>
<gene>
    <name evidence="2" type="ORF">ADL12_41615</name>
</gene>
<evidence type="ECO:0000259" key="1">
    <source>
        <dbReference type="Pfam" id="PF01425"/>
    </source>
</evidence>
<keyword evidence="3" id="KW-1185">Reference proteome</keyword>
<reference evidence="3" key="1">
    <citation type="submission" date="2015-10" db="EMBL/GenBank/DDBJ databases">
        <authorList>
            <person name="Ju K.-S."/>
            <person name="Doroghazi J.R."/>
            <person name="Metcalf W.W."/>
        </authorList>
    </citation>
    <scope>NUCLEOTIDE SEQUENCE [LARGE SCALE GENOMIC DNA]</scope>
    <source>
        <strain evidence="3">NRRL 3151</strain>
    </source>
</reference>
<dbReference type="PANTHER" id="PTHR11895:SF176">
    <property type="entry name" value="AMIDASE AMID-RELATED"/>
    <property type="match status" value="1"/>
</dbReference>
<protein>
    <recommendedName>
        <fullName evidence="1">Amidase domain-containing protein</fullName>
    </recommendedName>
</protein>
<dbReference type="GO" id="GO:0003824">
    <property type="term" value="F:catalytic activity"/>
    <property type="evidence" value="ECO:0007669"/>
    <property type="project" value="InterPro"/>
</dbReference>
<name>A0A101J9I6_9ACTN</name>
<feature type="domain" description="Amidase" evidence="1">
    <location>
        <begin position="2"/>
        <end position="175"/>
    </location>
</feature>
<proteinExistence type="predicted"/>
<dbReference type="Pfam" id="PF01425">
    <property type="entry name" value="Amidase"/>
    <property type="match status" value="1"/>
</dbReference>
<dbReference type="InterPro" id="IPR000120">
    <property type="entry name" value="Amidase"/>
</dbReference>
<evidence type="ECO:0000313" key="3">
    <source>
        <dbReference type="Proteomes" id="UP000053923"/>
    </source>
</evidence>
<evidence type="ECO:0000313" key="2">
    <source>
        <dbReference type="EMBL" id="KUL22696.1"/>
    </source>
</evidence>
<dbReference type="Gene3D" id="3.90.1300.10">
    <property type="entry name" value="Amidase signature (AS) domain"/>
    <property type="match status" value="1"/>
</dbReference>
<dbReference type="Proteomes" id="UP000053923">
    <property type="component" value="Unassembled WGS sequence"/>
</dbReference>
<dbReference type="EMBL" id="LLZG01000394">
    <property type="protein sequence ID" value="KUL22696.1"/>
    <property type="molecule type" value="Genomic_DNA"/>
</dbReference>
<dbReference type="AlphaFoldDB" id="A0A101J9I6"/>
<sequence>MHAFIRVTEEQALTDAARADAELGSGTDLGPLHGIPYALKDIIDVAGVPTTCNSRLCLDNVPARDAEVQARLRAAGGVLLGKVGTVEFALGGPGFDLPFPPPRNPWNPDHFTGGSSAGSGSAVGGGLTRIALGSDTGGSIRSPAANCGAVGIRPTYGLVSRRGVYPLSYALDHVGTSPGTSKTPR</sequence>
<accession>A0A101J9I6</accession>
<dbReference type="InterPro" id="IPR036928">
    <property type="entry name" value="AS_sf"/>
</dbReference>
<comment type="caution">
    <text evidence="2">The sequence shown here is derived from an EMBL/GenBank/DDBJ whole genome shotgun (WGS) entry which is preliminary data.</text>
</comment>
<dbReference type="PANTHER" id="PTHR11895">
    <property type="entry name" value="TRANSAMIDASE"/>
    <property type="match status" value="1"/>
</dbReference>
<organism evidence="2 3">
    <name type="scientific">Streptomyces regalis</name>
    <dbReference type="NCBI Taxonomy" id="68262"/>
    <lineage>
        <taxon>Bacteria</taxon>
        <taxon>Bacillati</taxon>
        <taxon>Actinomycetota</taxon>
        <taxon>Actinomycetes</taxon>
        <taxon>Kitasatosporales</taxon>
        <taxon>Streptomycetaceae</taxon>
        <taxon>Streptomyces</taxon>
    </lineage>
</organism>
<dbReference type="InterPro" id="IPR023631">
    <property type="entry name" value="Amidase_dom"/>
</dbReference>